<protein>
    <submittedName>
        <fullName evidence="9">Biopolymer transporter ExbD</fullName>
    </submittedName>
</protein>
<evidence type="ECO:0000256" key="2">
    <source>
        <dbReference type="ARBA" id="ARBA00005811"/>
    </source>
</evidence>
<dbReference type="EMBL" id="RJVO01000003">
    <property type="protein sequence ID" value="ROH91157.1"/>
    <property type="molecule type" value="Genomic_DNA"/>
</dbReference>
<dbReference type="GO" id="GO:0015031">
    <property type="term" value="P:protein transport"/>
    <property type="evidence" value="ECO:0007669"/>
    <property type="project" value="UniProtKB-KW"/>
</dbReference>
<evidence type="ECO:0000256" key="4">
    <source>
        <dbReference type="ARBA" id="ARBA00022692"/>
    </source>
</evidence>
<keyword evidence="3" id="KW-1003">Cell membrane</keyword>
<sequence>MRGLSRSARLALRRERRKKEAGELNLVSMIDILTVLVFFLLVNSTGVSILGLNLPDASKVSEPDPNRRPLTVLIRNDGMLLTEGGSELGRYGNAAEGYDYKALTQRLLLVKDARPDETRITLLLEPSVSHDTLVQTMDAVRITPAEGGRVLRDLFPSISLGDAPQRADAAPAGGTP</sequence>
<evidence type="ECO:0000313" key="9">
    <source>
        <dbReference type="EMBL" id="ROH91157.1"/>
    </source>
</evidence>
<dbReference type="Pfam" id="PF02472">
    <property type="entry name" value="ExbD"/>
    <property type="match status" value="1"/>
</dbReference>
<evidence type="ECO:0000256" key="5">
    <source>
        <dbReference type="ARBA" id="ARBA00022989"/>
    </source>
</evidence>
<keyword evidence="6 8" id="KW-0472">Membrane</keyword>
<comment type="similarity">
    <text evidence="2 7">Belongs to the ExbD/TolR family.</text>
</comment>
<dbReference type="Proteomes" id="UP000282106">
    <property type="component" value="Unassembled WGS sequence"/>
</dbReference>
<keyword evidence="7" id="KW-0653">Protein transport</keyword>
<dbReference type="GO" id="GO:0022857">
    <property type="term" value="F:transmembrane transporter activity"/>
    <property type="evidence" value="ECO:0007669"/>
    <property type="project" value="InterPro"/>
</dbReference>
<dbReference type="InParanoid" id="A0A3N0VEG0"/>
<proteinExistence type="inferred from homology"/>
<keyword evidence="5 8" id="KW-1133">Transmembrane helix</keyword>
<evidence type="ECO:0000256" key="1">
    <source>
        <dbReference type="ARBA" id="ARBA00004162"/>
    </source>
</evidence>
<evidence type="ECO:0000256" key="6">
    <source>
        <dbReference type="ARBA" id="ARBA00023136"/>
    </source>
</evidence>
<evidence type="ECO:0000256" key="3">
    <source>
        <dbReference type="ARBA" id="ARBA00022475"/>
    </source>
</evidence>
<feature type="transmembrane region" description="Helical" evidence="8">
    <location>
        <begin position="21"/>
        <end position="42"/>
    </location>
</feature>
<dbReference type="InterPro" id="IPR003400">
    <property type="entry name" value="ExbD"/>
</dbReference>
<comment type="caution">
    <text evidence="9">The sequence shown here is derived from an EMBL/GenBank/DDBJ whole genome shotgun (WGS) entry which is preliminary data.</text>
</comment>
<dbReference type="AlphaFoldDB" id="A0A3N0VEG0"/>
<keyword evidence="10" id="KW-1185">Reference proteome</keyword>
<organism evidence="9 10">
    <name type="scientific">Stagnimonas aquatica</name>
    <dbReference type="NCBI Taxonomy" id="2689987"/>
    <lineage>
        <taxon>Bacteria</taxon>
        <taxon>Pseudomonadati</taxon>
        <taxon>Pseudomonadota</taxon>
        <taxon>Gammaproteobacteria</taxon>
        <taxon>Nevskiales</taxon>
        <taxon>Nevskiaceae</taxon>
        <taxon>Stagnimonas</taxon>
    </lineage>
</organism>
<accession>A0A3N0VEG0</accession>
<dbReference type="PANTHER" id="PTHR30558">
    <property type="entry name" value="EXBD MEMBRANE COMPONENT OF PMF-DRIVEN MACROMOLECULE IMPORT SYSTEM"/>
    <property type="match status" value="1"/>
</dbReference>
<comment type="subcellular location">
    <subcellularLocation>
        <location evidence="1">Cell membrane</location>
        <topology evidence="1">Single-pass membrane protein</topology>
    </subcellularLocation>
    <subcellularLocation>
        <location evidence="7">Cell membrane</location>
        <topology evidence="7">Single-pass type II membrane protein</topology>
    </subcellularLocation>
</comment>
<dbReference type="RefSeq" id="WP_123211612.1">
    <property type="nucleotide sequence ID" value="NZ_RJVO01000003.1"/>
</dbReference>
<evidence type="ECO:0000256" key="8">
    <source>
        <dbReference type="SAM" id="Phobius"/>
    </source>
</evidence>
<evidence type="ECO:0000313" key="10">
    <source>
        <dbReference type="Proteomes" id="UP000282106"/>
    </source>
</evidence>
<dbReference type="PANTHER" id="PTHR30558:SF7">
    <property type="entry name" value="TOL-PAL SYSTEM PROTEIN TOLR"/>
    <property type="match status" value="1"/>
</dbReference>
<reference evidence="9 10" key="1">
    <citation type="submission" date="2018-10" db="EMBL/GenBank/DDBJ databases">
        <authorList>
            <person name="Chen W.-M."/>
        </authorList>
    </citation>
    <scope>NUCLEOTIDE SEQUENCE [LARGE SCALE GENOMIC DNA]</scope>
    <source>
        <strain evidence="9 10">THS-13</strain>
    </source>
</reference>
<name>A0A3N0VEG0_9GAMM</name>
<keyword evidence="7" id="KW-0813">Transport</keyword>
<keyword evidence="4 7" id="KW-0812">Transmembrane</keyword>
<evidence type="ECO:0000256" key="7">
    <source>
        <dbReference type="RuleBase" id="RU003879"/>
    </source>
</evidence>
<gene>
    <name evidence="9" type="ORF">ED208_09380</name>
</gene>
<dbReference type="GO" id="GO:0005886">
    <property type="term" value="C:plasma membrane"/>
    <property type="evidence" value="ECO:0007669"/>
    <property type="project" value="UniProtKB-SubCell"/>
</dbReference>